<proteinExistence type="predicted"/>
<feature type="transmembrane region" description="Helical" evidence="1">
    <location>
        <begin position="76"/>
        <end position="91"/>
    </location>
</feature>
<dbReference type="EMBL" id="BPVZ01000029">
    <property type="protein sequence ID" value="GKV08704.1"/>
    <property type="molecule type" value="Genomic_DNA"/>
</dbReference>
<name>A0AAV5J286_9ROSI</name>
<protein>
    <submittedName>
        <fullName evidence="2">Uncharacterized protein</fullName>
    </submittedName>
</protein>
<feature type="transmembrane region" description="Helical" evidence="1">
    <location>
        <begin position="44"/>
        <end position="64"/>
    </location>
</feature>
<keyword evidence="1" id="KW-0812">Transmembrane</keyword>
<keyword evidence="1" id="KW-0472">Membrane</keyword>
<dbReference type="Proteomes" id="UP001054252">
    <property type="component" value="Unassembled WGS sequence"/>
</dbReference>
<keyword evidence="3" id="KW-1185">Reference proteome</keyword>
<evidence type="ECO:0000313" key="3">
    <source>
        <dbReference type="Proteomes" id="UP001054252"/>
    </source>
</evidence>
<organism evidence="2 3">
    <name type="scientific">Rubroshorea leprosula</name>
    <dbReference type="NCBI Taxonomy" id="152421"/>
    <lineage>
        <taxon>Eukaryota</taxon>
        <taxon>Viridiplantae</taxon>
        <taxon>Streptophyta</taxon>
        <taxon>Embryophyta</taxon>
        <taxon>Tracheophyta</taxon>
        <taxon>Spermatophyta</taxon>
        <taxon>Magnoliopsida</taxon>
        <taxon>eudicotyledons</taxon>
        <taxon>Gunneridae</taxon>
        <taxon>Pentapetalae</taxon>
        <taxon>rosids</taxon>
        <taxon>malvids</taxon>
        <taxon>Malvales</taxon>
        <taxon>Dipterocarpaceae</taxon>
        <taxon>Rubroshorea</taxon>
    </lineage>
</organism>
<evidence type="ECO:0000313" key="2">
    <source>
        <dbReference type="EMBL" id="GKV08704.1"/>
    </source>
</evidence>
<accession>A0AAV5J286</accession>
<gene>
    <name evidence="2" type="ORF">SLEP1_g20301</name>
</gene>
<comment type="caution">
    <text evidence="2">The sequence shown here is derived from an EMBL/GenBank/DDBJ whole genome shotgun (WGS) entry which is preliminary data.</text>
</comment>
<keyword evidence="1" id="KW-1133">Transmembrane helix</keyword>
<reference evidence="2 3" key="1">
    <citation type="journal article" date="2021" name="Commun. Biol.">
        <title>The genome of Shorea leprosula (Dipterocarpaceae) highlights the ecological relevance of drought in aseasonal tropical rainforests.</title>
        <authorList>
            <person name="Ng K.K.S."/>
            <person name="Kobayashi M.J."/>
            <person name="Fawcett J.A."/>
            <person name="Hatakeyama M."/>
            <person name="Paape T."/>
            <person name="Ng C.H."/>
            <person name="Ang C.C."/>
            <person name="Tnah L.H."/>
            <person name="Lee C.T."/>
            <person name="Nishiyama T."/>
            <person name="Sese J."/>
            <person name="O'Brien M.J."/>
            <person name="Copetti D."/>
            <person name="Mohd Noor M.I."/>
            <person name="Ong R.C."/>
            <person name="Putra M."/>
            <person name="Sireger I.Z."/>
            <person name="Indrioko S."/>
            <person name="Kosugi Y."/>
            <person name="Izuno A."/>
            <person name="Isagi Y."/>
            <person name="Lee S.L."/>
            <person name="Shimizu K.K."/>
        </authorList>
    </citation>
    <scope>NUCLEOTIDE SEQUENCE [LARGE SCALE GENOMIC DNA]</scope>
    <source>
        <strain evidence="2">214</strain>
    </source>
</reference>
<sequence length="117" mass="13023">MTWLVLHLTSRSCQQSVQGPLQTLEMAVDCKEGSRLAMVNRVGASLHQMGLMFLHITLIIFIGHPNLMLDSLQNEPMPPFLLCFILVYAFLQGETEGTLVGLGSYAGEPDMFLLEQK</sequence>
<evidence type="ECO:0000256" key="1">
    <source>
        <dbReference type="SAM" id="Phobius"/>
    </source>
</evidence>
<dbReference type="AlphaFoldDB" id="A0AAV5J286"/>